<comment type="caution">
    <text evidence="2">The sequence shown here is derived from an EMBL/GenBank/DDBJ whole genome shotgun (WGS) entry which is preliminary data.</text>
</comment>
<protein>
    <recommendedName>
        <fullName evidence="4">Transposase MuDR plant domain-containing protein</fullName>
    </recommendedName>
</protein>
<feature type="compositionally biased region" description="Basic and acidic residues" evidence="1">
    <location>
        <begin position="215"/>
        <end position="224"/>
    </location>
</feature>
<dbReference type="AlphaFoldDB" id="A0A445EA55"/>
<proteinExistence type="predicted"/>
<gene>
    <name evidence="2" type="ORF">Ahy_A02g006568</name>
</gene>
<feature type="region of interest" description="Disordered" evidence="1">
    <location>
        <begin position="215"/>
        <end position="256"/>
    </location>
</feature>
<keyword evidence="3" id="KW-1185">Reference proteome</keyword>
<evidence type="ECO:0000313" key="2">
    <source>
        <dbReference type="EMBL" id="RYR72360.1"/>
    </source>
</evidence>
<dbReference type="EMBL" id="SDMP01000002">
    <property type="protein sequence ID" value="RYR72360.1"/>
    <property type="molecule type" value="Genomic_DNA"/>
</dbReference>
<sequence length="256" mass="29062">MIPITDDASMQQMLCIYQQTRFYVPMIDLYVEFEQQSGLGAVGEEVNVDELGDIDWEEYNNDSEEEFEANYEVDDENDDRDLAGDPAVQNEANAIVSHDPFGVPSFMRTLDLEAMHAPKFSEYANTGEGNAAAEDGEFSVGIEFGSRESVISTIKSYTISRGVDYTVYESEPQTFYAKCKWYEFATKRVEESFLRVGNIVVNRFDRRNEISKSTRYLNEMDSRNMRGPRQRTICGREGHSHSRCPQRASPSSAGGH</sequence>
<evidence type="ECO:0000313" key="3">
    <source>
        <dbReference type="Proteomes" id="UP000289738"/>
    </source>
</evidence>
<reference evidence="2 3" key="1">
    <citation type="submission" date="2019-01" db="EMBL/GenBank/DDBJ databases">
        <title>Sequencing of cultivated peanut Arachis hypogaea provides insights into genome evolution and oil improvement.</title>
        <authorList>
            <person name="Chen X."/>
        </authorList>
    </citation>
    <scope>NUCLEOTIDE SEQUENCE [LARGE SCALE GENOMIC DNA]</scope>
    <source>
        <strain evidence="3">cv. Fuhuasheng</strain>
        <tissue evidence="2">Leaves</tissue>
    </source>
</reference>
<evidence type="ECO:0000256" key="1">
    <source>
        <dbReference type="SAM" id="MobiDB-lite"/>
    </source>
</evidence>
<accession>A0A445EA55</accession>
<organism evidence="2 3">
    <name type="scientific">Arachis hypogaea</name>
    <name type="common">Peanut</name>
    <dbReference type="NCBI Taxonomy" id="3818"/>
    <lineage>
        <taxon>Eukaryota</taxon>
        <taxon>Viridiplantae</taxon>
        <taxon>Streptophyta</taxon>
        <taxon>Embryophyta</taxon>
        <taxon>Tracheophyta</taxon>
        <taxon>Spermatophyta</taxon>
        <taxon>Magnoliopsida</taxon>
        <taxon>eudicotyledons</taxon>
        <taxon>Gunneridae</taxon>
        <taxon>Pentapetalae</taxon>
        <taxon>rosids</taxon>
        <taxon>fabids</taxon>
        <taxon>Fabales</taxon>
        <taxon>Fabaceae</taxon>
        <taxon>Papilionoideae</taxon>
        <taxon>50 kb inversion clade</taxon>
        <taxon>dalbergioids sensu lato</taxon>
        <taxon>Dalbergieae</taxon>
        <taxon>Pterocarpus clade</taxon>
        <taxon>Arachis</taxon>
    </lineage>
</organism>
<dbReference type="Proteomes" id="UP000289738">
    <property type="component" value="Chromosome A02"/>
</dbReference>
<evidence type="ECO:0008006" key="4">
    <source>
        <dbReference type="Google" id="ProtNLM"/>
    </source>
</evidence>
<name>A0A445EA55_ARAHY</name>